<dbReference type="GO" id="GO:0005764">
    <property type="term" value="C:lysosome"/>
    <property type="evidence" value="ECO:0007669"/>
    <property type="project" value="TreeGrafter"/>
</dbReference>
<accession>A0A368GQ40</accession>
<dbReference type="GO" id="GO:0004190">
    <property type="term" value="F:aspartic-type endopeptidase activity"/>
    <property type="evidence" value="ECO:0007669"/>
    <property type="project" value="InterPro"/>
</dbReference>
<dbReference type="OrthoDB" id="5866118at2759"/>
<dbReference type="GO" id="GO:0006508">
    <property type="term" value="P:proteolysis"/>
    <property type="evidence" value="ECO:0007669"/>
    <property type="project" value="InterPro"/>
</dbReference>
<dbReference type="InterPro" id="IPR001461">
    <property type="entry name" value="Aspartic_peptidase_A1"/>
</dbReference>
<reference evidence="3 4" key="1">
    <citation type="submission" date="2014-10" db="EMBL/GenBank/DDBJ databases">
        <title>Draft genome of the hookworm Ancylostoma caninum.</title>
        <authorList>
            <person name="Mitreva M."/>
        </authorList>
    </citation>
    <scope>NUCLEOTIDE SEQUENCE [LARGE SCALE GENOMIC DNA]</scope>
    <source>
        <strain evidence="3 4">Baltimore</strain>
    </source>
</reference>
<dbReference type="PANTHER" id="PTHR47966:SF45">
    <property type="entry name" value="PEPTIDASE A1 DOMAIN-CONTAINING PROTEIN"/>
    <property type="match status" value="1"/>
</dbReference>
<dbReference type="SUPFAM" id="SSF50630">
    <property type="entry name" value="Acid proteases"/>
    <property type="match status" value="1"/>
</dbReference>
<dbReference type="InterPro" id="IPR021109">
    <property type="entry name" value="Peptidase_aspartic_dom_sf"/>
</dbReference>
<dbReference type="STRING" id="29170.A0A368GQ40"/>
<dbReference type="CDD" id="cd05471">
    <property type="entry name" value="pepsin_like"/>
    <property type="match status" value="1"/>
</dbReference>
<dbReference type="Gene3D" id="2.40.70.10">
    <property type="entry name" value="Acid Proteases"/>
    <property type="match status" value="1"/>
</dbReference>
<proteinExistence type="inferred from homology"/>
<feature type="domain" description="Peptidase A1" evidence="2">
    <location>
        <begin position="8"/>
        <end position="105"/>
    </location>
</feature>
<evidence type="ECO:0000259" key="2">
    <source>
        <dbReference type="Pfam" id="PF00026"/>
    </source>
</evidence>
<dbReference type="InterPro" id="IPR033121">
    <property type="entry name" value="PEPTIDASE_A1"/>
</dbReference>
<protein>
    <recommendedName>
        <fullName evidence="2">Peptidase A1 domain-containing protein</fullName>
    </recommendedName>
</protein>
<dbReference type="PANTHER" id="PTHR47966">
    <property type="entry name" value="BETA-SITE APP-CLEAVING ENZYME, ISOFORM A-RELATED"/>
    <property type="match status" value="1"/>
</dbReference>
<comment type="caution">
    <text evidence="3">The sequence shown here is derived from an EMBL/GenBank/DDBJ whole genome shotgun (WGS) entry which is preliminary data.</text>
</comment>
<evidence type="ECO:0000313" key="3">
    <source>
        <dbReference type="EMBL" id="RCN45399.1"/>
    </source>
</evidence>
<sequence length="132" mass="14670">MVGSHASSQRSNTFQYVIGYAQGFFGNDTVRFGNKGTKQLVVNATRFGQADEIADAFTDRPIDGILGLAFSWLSSDFHAPPFQYATERGLVDPVFTVYMKHAGGSEFQSFWRQQFSVKDSNQTSIPILVMQS</sequence>
<dbReference type="InterPro" id="IPR034164">
    <property type="entry name" value="Pepsin-like_dom"/>
</dbReference>
<evidence type="ECO:0000313" key="4">
    <source>
        <dbReference type="Proteomes" id="UP000252519"/>
    </source>
</evidence>
<evidence type="ECO:0000256" key="1">
    <source>
        <dbReference type="ARBA" id="ARBA00007447"/>
    </source>
</evidence>
<name>A0A368GQ40_ANCCA</name>
<dbReference type="Pfam" id="PF00026">
    <property type="entry name" value="Asp"/>
    <property type="match status" value="1"/>
</dbReference>
<dbReference type="AlphaFoldDB" id="A0A368GQ40"/>
<dbReference type="EMBL" id="JOJR01000103">
    <property type="protein sequence ID" value="RCN45399.1"/>
    <property type="molecule type" value="Genomic_DNA"/>
</dbReference>
<gene>
    <name evidence="3" type="ORF">ANCCAN_08620</name>
</gene>
<organism evidence="3 4">
    <name type="scientific">Ancylostoma caninum</name>
    <name type="common">Dog hookworm</name>
    <dbReference type="NCBI Taxonomy" id="29170"/>
    <lineage>
        <taxon>Eukaryota</taxon>
        <taxon>Metazoa</taxon>
        <taxon>Ecdysozoa</taxon>
        <taxon>Nematoda</taxon>
        <taxon>Chromadorea</taxon>
        <taxon>Rhabditida</taxon>
        <taxon>Rhabditina</taxon>
        <taxon>Rhabditomorpha</taxon>
        <taxon>Strongyloidea</taxon>
        <taxon>Ancylostomatidae</taxon>
        <taxon>Ancylostomatinae</taxon>
        <taxon>Ancylostoma</taxon>
    </lineage>
</organism>
<keyword evidence="4" id="KW-1185">Reference proteome</keyword>
<dbReference type="Proteomes" id="UP000252519">
    <property type="component" value="Unassembled WGS sequence"/>
</dbReference>
<comment type="similarity">
    <text evidence="1">Belongs to the peptidase A1 family.</text>
</comment>